<protein>
    <recommendedName>
        <fullName evidence="2">Fibronectin type-III domain-containing protein</fullName>
    </recommendedName>
</protein>
<dbReference type="EMBL" id="PP848464">
    <property type="protein sequence ID" value="XBQ68796.1"/>
    <property type="molecule type" value="Genomic_DNA"/>
</dbReference>
<organism evidence="1">
    <name type="scientific">Nitrosopumivirus cobalaminus</name>
    <dbReference type="NCBI Taxonomy" id="3158414"/>
    <lineage>
        <taxon>Viruses</taxon>
    </lineage>
</organism>
<sequence length="206" mass="21415">MAQSRADAVTATPSHDSVTYNNIVTGVTVSGATSGLTEETSYTYTVTAVVHSQTETSTVTFTTTTSPSTLDGRALTQVTADAAAINFADDISVLGFAQQNTITLSNIPSTVTQVEIQDNSNSAVWYTMTVSNGSSTADYINELTEFKFRITGDRSQSVVISHTTSQSDIAIATANVAAVTATPAYDGVSFNNVIAGVTVTGATSRT</sequence>
<accession>A0AAU7N4A3</accession>
<evidence type="ECO:0008006" key="2">
    <source>
        <dbReference type="Google" id="ProtNLM"/>
    </source>
</evidence>
<name>A0AAU7N4A3_9VIRU</name>
<reference evidence="1" key="1">
    <citation type="submission" date="2024-05" db="EMBL/GenBank/DDBJ databases">
        <title>The simplest Porifera holobiont: glass sponge Aphrocallistes beatrix thrives with only two symbionts.</title>
        <authorList>
            <person name="N Garritano A."/>
            <person name="A Allen M."/>
            <person name="Thomas T."/>
        </authorList>
    </citation>
    <scope>NUCLEOTIDE SEQUENCE</scope>
    <source>
        <strain evidence="1">AB1</strain>
    </source>
</reference>
<proteinExistence type="predicted"/>
<evidence type="ECO:0000313" key="1">
    <source>
        <dbReference type="EMBL" id="XBQ68796.1"/>
    </source>
</evidence>
<gene>
    <name evidence="1" type="ORF">ZGOWGMRN_CDS_0064</name>
</gene>